<organism evidence="2 3">
    <name type="scientific">Nonomuraea solani</name>
    <dbReference type="NCBI Taxonomy" id="1144553"/>
    <lineage>
        <taxon>Bacteria</taxon>
        <taxon>Bacillati</taxon>
        <taxon>Actinomycetota</taxon>
        <taxon>Actinomycetes</taxon>
        <taxon>Streptosporangiales</taxon>
        <taxon>Streptosporangiaceae</taxon>
        <taxon>Nonomuraea</taxon>
    </lineage>
</organism>
<accession>A0A1H5T2H5</accession>
<dbReference type="InterPro" id="IPR001387">
    <property type="entry name" value="Cro/C1-type_HTH"/>
</dbReference>
<dbReference type="EMBL" id="FNVT01000001">
    <property type="protein sequence ID" value="SEF56990.1"/>
    <property type="molecule type" value="Genomic_DNA"/>
</dbReference>
<feature type="domain" description="HTH cro/C1-type" evidence="1">
    <location>
        <begin position="29"/>
        <end position="80"/>
    </location>
</feature>
<evidence type="ECO:0000313" key="2">
    <source>
        <dbReference type="EMBL" id="SEF56990.1"/>
    </source>
</evidence>
<dbReference type="GO" id="GO:0003677">
    <property type="term" value="F:DNA binding"/>
    <property type="evidence" value="ECO:0007669"/>
    <property type="project" value="InterPro"/>
</dbReference>
<dbReference type="SUPFAM" id="SSF47413">
    <property type="entry name" value="lambda repressor-like DNA-binding domains"/>
    <property type="match status" value="1"/>
</dbReference>
<dbReference type="Proteomes" id="UP000236732">
    <property type="component" value="Unassembled WGS sequence"/>
</dbReference>
<dbReference type="AlphaFoldDB" id="A0A1H5T2H5"/>
<gene>
    <name evidence="2" type="ORF">SAMN05444920_10196</name>
</gene>
<dbReference type="PANTHER" id="PTHR35010:SF2">
    <property type="entry name" value="BLL4672 PROTEIN"/>
    <property type="match status" value="1"/>
</dbReference>
<dbReference type="Gene3D" id="1.10.260.40">
    <property type="entry name" value="lambda repressor-like DNA-binding domains"/>
    <property type="match status" value="1"/>
</dbReference>
<dbReference type="Pfam" id="PF17765">
    <property type="entry name" value="MLTR_LBD"/>
    <property type="match status" value="1"/>
</dbReference>
<reference evidence="2 3" key="1">
    <citation type="submission" date="2016-10" db="EMBL/GenBank/DDBJ databases">
        <authorList>
            <person name="de Groot N.N."/>
        </authorList>
    </citation>
    <scope>NUCLEOTIDE SEQUENCE [LARGE SCALE GENOMIC DNA]</scope>
    <source>
        <strain evidence="2 3">CGMCC 4.7037</strain>
    </source>
</reference>
<dbReference type="PANTHER" id="PTHR35010">
    <property type="entry name" value="BLL4672 PROTEIN-RELATED"/>
    <property type="match status" value="1"/>
</dbReference>
<dbReference type="RefSeq" id="WP_103953708.1">
    <property type="nucleotide sequence ID" value="NZ_FNVT01000001.1"/>
</dbReference>
<dbReference type="OrthoDB" id="3542608at2"/>
<evidence type="ECO:0000259" key="1">
    <source>
        <dbReference type="PROSITE" id="PS50943"/>
    </source>
</evidence>
<dbReference type="CDD" id="cd00093">
    <property type="entry name" value="HTH_XRE"/>
    <property type="match status" value="1"/>
</dbReference>
<sequence length="270" mass="29853">MNRELGAFLRMRRSEVAPEDVGMAGGPRRRVRGLRREELAQLAGISVEYLVRLEQGRTTQPSASVLESLATALGLTDAERAHLFDLAAPRARPRPSGGVRPELARLLERVADADVPALVTGHRLDVLAWNRLADALFPGLCRPGANLARYNFLHDQSATLYSEHEEVLRATVGQLRLATGRHPDDPALLSLIGELSVRSERFRVLWAGRVVKERTHGVKRFRHPVVGELTLRYETFDVPGGPGQRLSLLHPEPDGVSEESLRLLASWGTP</sequence>
<proteinExistence type="predicted"/>
<dbReference type="InterPro" id="IPR010982">
    <property type="entry name" value="Lambda_DNA-bd_dom_sf"/>
</dbReference>
<dbReference type="PROSITE" id="PS50943">
    <property type="entry name" value="HTH_CROC1"/>
    <property type="match status" value="1"/>
</dbReference>
<keyword evidence="3" id="KW-1185">Reference proteome</keyword>
<evidence type="ECO:0000313" key="3">
    <source>
        <dbReference type="Proteomes" id="UP000236732"/>
    </source>
</evidence>
<dbReference type="Gene3D" id="3.30.450.180">
    <property type="match status" value="1"/>
</dbReference>
<name>A0A1H5T2H5_9ACTN</name>
<protein>
    <submittedName>
        <fullName evidence="2">Helix-turn-helix domain-containing protein</fullName>
    </submittedName>
</protein>
<dbReference type="InterPro" id="IPR041413">
    <property type="entry name" value="MLTR_LBD"/>
</dbReference>
<dbReference type="SMART" id="SM00530">
    <property type="entry name" value="HTH_XRE"/>
    <property type="match status" value="1"/>
</dbReference>
<dbReference type="Pfam" id="PF13560">
    <property type="entry name" value="HTH_31"/>
    <property type="match status" value="1"/>
</dbReference>